<feature type="compositionally biased region" description="Low complexity" evidence="1">
    <location>
        <begin position="63"/>
        <end position="84"/>
    </location>
</feature>
<evidence type="ECO:0000256" key="1">
    <source>
        <dbReference type="SAM" id="MobiDB-lite"/>
    </source>
</evidence>
<name>A0AAV7KTU5_PLEWA</name>
<keyword evidence="3" id="KW-1185">Reference proteome</keyword>
<protein>
    <submittedName>
        <fullName evidence="2">Uncharacterized protein</fullName>
    </submittedName>
</protein>
<dbReference type="Proteomes" id="UP001066276">
    <property type="component" value="Chromosome 12"/>
</dbReference>
<comment type="caution">
    <text evidence="2">The sequence shown here is derived from an EMBL/GenBank/DDBJ whole genome shotgun (WGS) entry which is preliminary data.</text>
</comment>
<evidence type="ECO:0000313" key="3">
    <source>
        <dbReference type="Proteomes" id="UP001066276"/>
    </source>
</evidence>
<sequence length="163" mass="17212">MHHTRPIAGASARIRPCTSHKPVIPLPALSCIVPSGRRQRRAPGPELGNLRGPHGPSAPAHCSPPGSGVLRGSPRSSSGRSCQRPAAMFSVPAWGASEGPLTTRQALPGRVPETRRCFSLSYSGCPPGVTPIISVHRTSDCEAVHSFWAGLYQIVCPGRRSLT</sequence>
<reference evidence="2" key="1">
    <citation type="journal article" date="2022" name="bioRxiv">
        <title>Sequencing and chromosome-scale assembly of the giantPleurodeles waltlgenome.</title>
        <authorList>
            <person name="Brown T."/>
            <person name="Elewa A."/>
            <person name="Iarovenko S."/>
            <person name="Subramanian E."/>
            <person name="Araus A.J."/>
            <person name="Petzold A."/>
            <person name="Susuki M."/>
            <person name="Suzuki K.-i.T."/>
            <person name="Hayashi T."/>
            <person name="Toyoda A."/>
            <person name="Oliveira C."/>
            <person name="Osipova E."/>
            <person name="Leigh N.D."/>
            <person name="Simon A."/>
            <person name="Yun M.H."/>
        </authorList>
    </citation>
    <scope>NUCLEOTIDE SEQUENCE</scope>
    <source>
        <strain evidence="2">20211129_DDA</strain>
        <tissue evidence="2">Liver</tissue>
    </source>
</reference>
<proteinExistence type="predicted"/>
<organism evidence="2 3">
    <name type="scientific">Pleurodeles waltl</name>
    <name type="common">Iberian ribbed newt</name>
    <dbReference type="NCBI Taxonomy" id="8319"/>
    <lineage>
        <taxon>Eukaryota</taxon>
        <taxon>Metazoa</taxon>
        <taxon>Chordata</taxon>
        <taxon>Craniata</taxon>
        <taxon>Vertebrata</taxon>
        <taxon>Euteleostomi</taxon>
        <taxon>Amphibia</taxon>
        <taxon>Batrachia</taxon>
        <taxon>Caudata</taxon>
        <taxon>Salamandroidea</taxon>
        <taxon>Salamandridae</taxon>
        <taxon>Pleurodelinae</taxon>
        <taxon>Pleurodeles</taxon>
    </lineage>
</organism>
<dbReference type="AlphaFoldDB" id="A0AAV7KTU5"/>
<feature type="region of interest" description="Disordered" evidence="1">
    <location>
        <begin position="35"/>
        <end position="84"/>
    </location>
</feature>
<evidence type="ECO:0000313" key="2">
    <source>
        <dbReference type="EMBL" id="KAJ1081632.1"/>
    </source>
</evidence>
<dbReference type="EMBL" id="JANPWB010000016">
    <property type="protein sequence ID" value="KAJ1081632.1"/>
    <property type="molecule type" value="Genomic_DNA"/>
</dbReference>
<accession>A0AAV7KTU5</accession>
<gene>
    <name evidence="2" type="ORF">NDU88_001810</name>
</gene>